<feature type="non-terminal residue" evidence="1">
    <location>
        <position position="1"/>
    </location>
</feature>
<dbReference type="InterPro" id="IPR023393">
    <property type="entry name" value="START-like_dom_sf"/>
</dbReference>
<dbReference type="EMBL" id="BRYB01005883">
    <property type="protein sequence ID" value="GMI30147.1"/>
    <property type="molecule type" value="Genomic_DNA"/>
</dbReference>
<dbReference type="Proteomes" id="UP001165060">
    <property type="component" value="Unassembled WGS sequence"/>
</dbReference>
<gene>
    <name evidence="1" type="ORF">TeGR_g12502</name>
</gene>
<keyword evidence="2" id="KW-1185">Reference proteome</keyword>
<dbReference type="Gene3D" id="3.30.530.20">
    <property type="match status" value="2"/>
</dbReference>
<reference evidence="1 2" key="1">
    <citation type="journal article" date="2023" name="Commun. Biol.">
        <title>Genome analysis of Parmales, the sister group of diatoms, reveals the evolutionary specialization of diatoms from phago-mixotrophs to photoautotrophs.</title>
        <authorList>
            <person name="Ban H."/>
            <person name="Sato S."/>
            <person name="Yoshikawa S."/>
            <person name="Yamada K."/>
            <person name="Nakamura Y."/>
            <person name="Ichinomiya M."/>
            <person name="Sato N."/>
            <person name="Blanc-Mathieu R."/>
            <person name="Endo H."/>
            <person name="Kuwata A."/>
            <person name="Ogata H."/>
        </authorList>
    </citation>
    <scope>NUCLEOTIDE SEQUENCE [LARGE SCALE GENOMIC DNA]</scope>
</reference>
<evidence type="ECO:0000313" key="1">
    <source>
        <dbReference type="EMBL" id="GMI30147.1"/>
    </source>
</evidence>
<organism evidence="1 2">
    <name type="scientific">Tetraparma gracilis</name>
    <dbReference type="NCBI Taxonomy" id="2962635"/>
    <lineage>
        <taxon>Eukaryota</taxon>
        <taxon>Sar</taxon>
        <taxon>Stramenopiles</taxon>
        <taxon>Ochrophyta</taxon>
        <taxon>Bolidophyceae</taxon>
        <taxon>Parmales</taxon>
        <taxon>Triparmaceae</taxon>
        <taxon>Tetraparma</taxon>
    </lineage>
</organism>
<dbReference type="SUPFAM" id="SSF55961">
    <property type="entry name" value="Bet v1-like"/>
    <property type="match status" value="2"/>
</dbReference>
<comment type="caution">
    <text evidence="1">The sequence shown here is derived from an EMBL/GenBank/DDBJ whole genome shotgun (WGS) entry which is preliminary data.</text>
</comment>
<evidence type="ECO:0000313" key="2">
    <source>
        <dbReference type="Proteomes" id="UP001165060"/>
    </source>
</evidence>
<protein>
    <submittedName>
        <fullName evidence="1">Uncharacterized protein</fullName>
    </submittedName>
</protein>
<accession>A0ABQ6MPD5</accession>
<sequence length="348" mass="39336">VALGKAKATLDCSATEAFAYQFAVCGREKMRIGWEEGDRARFIFKEHAKHDFEWASVKKMPFPLTNREFLARYLSFKEPAGDLVLVFEALPDSTKVDYGANLKVVRGKITGVVRFKSINDDTQCEVTLVQHGDAGGFVPERVVVAKMPQALSGVAEMRELFQRDDAMDKVERDELAGIIERKPQIYDDQENALMDRVQSKFSGLKDDSLEPLESPDLFVKMRIGHAEGDHDAVLKADVTIDADISQCAAFDLCRMSRKALKEHHDGGGLERSLTRTSEHNSVFRFVRDYHARGSKPREFVGRVLWKRLNESTLVIATESFEDEDQFPLRSEFVRGTTSVLLELKKLDV</sequence>
<proteinExistence type="predicted"/>
<name>A0ABQ6MPD5_9STRA</name>